<reference evidence="3 4" key="1">
    <citation type="submission" date="2017-03" db="EMBL/GenBank/DDBJ databases">
        <title>Genome comparison of Photorhabdus luminescens strain 0813-124 phase variants.</title>
        <authorList>
            <person name="Chien C.-C."/>
            <person name="Chen W.-J."/>
            <person name="Shih M.-C."/>
            <person name="Hsieh F.-C."/>
        </authorList>
    </citation>
    <scope>NUCLEOTIDE SEQUENCE [LARGE SCALE GENOMIC DNA]</scope>
    <source>
        <strain evidence="3 4">0813-124 phase II</strain>
    </source>
</reference>
<name>A0ABX8LSC6_9GAMM</name>
<feature type="domain" description="Transposase DDE" evidence="2">
    <location>
        <begin position="4"/>
        <end position="56"/>
    </location>
</feature>
<evidence type="ECO:0000313" key="3">
    <source>
        <dbReference type="EMBL" id="QXF33316.1"/>
    </source>
</evidence>
<evidence type="ECO:0000259" key="2">
    <source>
        <dbReference type="Pfam" id="PF13751"/>
    </source>
</evidence>
<dbReference type="Proteomes" id="UP000693715">
    <property type="component" value="Chromosome"/>
</dbReference>
<sequence length="122" mass="13795">MARPESKQILSQRKSLVEPVFSALRGIQRLERFRRKGLSAVKLEFSLHAMAYNLSRAVALILGIIFSLLSIQITGCPKSVIEFNLMLEKVTLTFCDTLFRGCRKRRVLSVKICVLLLSADLL</sequence>
<accession>A0ABX8LSC6</accession>
<evidence type="ECO:0000313" key="4">
    <source>
        <dbReference type="Proteomes" id="UP000693715"/>
    </source>
</evidence>
<gene>
    <name evidence="3" type="ORF">B0X70_09335</name>
</gene>
<keyword evidence="1" id="KW-0812">Transmembrane</keyword>
<keyword evidence="4" id="KW-1185">Reference proteome</keyword>
<dbReference type="Pfam" id="PF13751">
    <property type="entry name" value="DDE_Tnp_1_6"/>
    <property type="match status" value="1"/>
</dbReference>
<proteinExistence type="predicted"/>
<protein>
    <recommendedName>
        <fullName evidence="2">Transposase DDE domain-containing protein</fullName>
    </recommendedName>
</protein>
<dbReference type="EMBL" id="CP020335">
    <property type="protein sequence ID" value="QXF33316.1"/>
    <property type="molecule type" value="Genomic_DNA"/>
</dbReference>
<organism evidence="3 4">
    <name type="scientific">Photorhabdus akhurstii</name>
    <dbReference type="NCBI Taxonomy" id="171438"/>
    <lineage>
        <taxon>Bacteria</taxon>
        <taxon>Pseudomonadati</taxon>
        <taxon>Pseudomonadota</taxon>
        <taxon>Gammaproteobacteria</taxon>
        <taxon>Enterobacterales</taxon>
        <taxon>Morganellaceae</taxon>
        <taxon>Photorhabdus</taxon>
    </lineage>
</organism>
<evidence type="ECO:0000256" key="1">
    <source>
        <dbReference type="SAM" id="Phobius"/>
    </source>
</evidence>
<dbReference type="InterPro" id="IPR025668">
    <property type="entry name" value="Tnp_DDE_dom"/>
</dbReference>
<keyword evidence="1" id="KW-1133">Transmembrane helix</keyword>
<keyword evidence="1" id="KW-0472">Membrane</keyword>
<feature type="transmembrane region" description="Helical" evidence="1">
    <location>
        <begin position="57"/>
        <end position="75"/>
    </location>
</feature>